<sequence length="57" mass="6545">MPGDLERSSINKNLRSIKELLTGVLYKLENEAAITFCTQKLNVDNVMNKTNSFKLHY</sequence>
<name>A0A0A9C0F4_ARUDO</name>
<organism evidence="1">
    <name type="scientific">Arundo donax</name>
    <name type="common">Giant reed</name>
    <name type="synonym">Donax arundinaceus</name>
    <dbReference type="NCBI Taxonomy" id="35708"/>
    <lineage>
        <taxon>Eukaryota</taxon>
        <taxon>Viridiplantae</taxon>
        <taxon>Streptophyta</taxon>
        <taxon>Embryophyta</taxon>
        <taxon>Tracheophyta</taxon>
        <taxon>Spermatophyta</taxon>
        <taxon>Magnoliopsida</taxon>
        <taxon>Liliopsida</taxon>
        <taxon>Poales</taxon>
        <taxon>Poaceae</taxon>
        <taxon>PACMAD clade</taxon>
        <taxon>Arundinoideae</taxon>
        <taxon>Arundineae</taxon>
        <taxon>Arundo</taxon>
    </lineage>
</organism>
<protein>
    <submittedName>
        <fullName evidence="1">Uncharacterized protein</fullName>
    </submittedName>
</protein>
<reference evidence="1" key="1">
    <citation type="submission" date="2014-09" db="EMBL/GenBank/DDBJ databases">
        <authorList>
            <person name="Magalhaes I.L.F."/>
            <person name="Oliveira U."/>
            <person name="Santos F.R."/>
            <person name="Vidigal T.H.D.A."/>
            <person name="Brescovit A.D."/>
            <person name="Santos A.J."/>
        </authorList>
    </citation>
    <scope>NUCLEOTIDE SEQUENCE</scope>
    <source>
        <tissue evidence="1">Shoot tissue taken approximately 20 cm above the soil surface</tissue>
    </source>
</reference>
<dbReference type="AlphaFoldDB" id="A0A0A9C0F4"/>
<reference evidence="1" key="2">
    <citation type="journal article" date="2015" name="Data Brief">
        <title>Shoot transcriptome of the giant reed, Arundo donax.</title>
        <authorList>
            <person name="Barrero R.A."/>
            <person name="Guerrero F.D."/>
            <person name="Moolhuijzen P."/>
            <person name="Goolsby J.A."/>
            <person name="Tidwell J."/>
            <person name="Bellgard S.E."/>
            <person name="Bellgard M.I."/>
        </authorList>
    </citation>
    <scope>NUCLEOTIDE SEQUENCE</scope>
    <source>
        <tissue evidence="1">Shoot tissue taken approximately 20 cm above the soil surface</tissue>
    </source>
</reference>
<accession>A0A0A9C0F4</accession>
<proteinExistence type="predicted"/>
<evidence type="ECO:0000313" key="1">
    <source>
        <dbReference type="EMBL" id="JAD64997.1"/>
    </source>
</evidence>
<dbReference type="EMBL" id="GBRH01232898">
    <property type="protein sequence ID" value="JAD64997.1"/>
    <property type="molecule type" value="Transcribed_RNA"/>
</dbReference>